<dbReference type="InterPro" id="IPR035451">
    <property type="entry name" value="Ada-like_dom_sf"/>
</dbReference>
<keyword evidence="1" id="KW-0540">Nuclease</keyword>
<name>A0A1J1DQB9_9BACT</name>
<dbReference type="SUPFAM" id="SSF57884">
    <property type="entry name" value="Ada DNA repair protein, N-terminal domain (N-Ada 10)"/>
    <property type="match status" value="1"/>
</dbReference>
<keyword evidence="6" id="KW-1185">Reference proteome</keyword>
<keyword evidence="3" id="KW-0378">Hydrolase</keyword>
<reference evidence="5 6" key="1">
    <citation type="journal article" date="2017" name="ISME J.">
        <title>Genome of 'Ca. Desulfovibrio trichonymphae', an H2-oxidizing bacterium in a tripartite symbiotic system within a protist cell in the termite gut.</title>
        <authorList>
            <person name="Kuwahara H."/>
            <person name="Yuki M."/>
            <person name="Izawa K."/>
            <person name="Ohkuma M."/>
            <person name="Hongoh Y."/>
        </authorList>
    </citation>
    <scope>NUCLEOTIDE SEQUENCE [LARGE SCALE GENOMIC DNA]</scope>
    <source>
        <strain evidence="5 6">Rs-N31</strain>
    </source>
</reference>
<proteinExistence type="predicted"/>
<evidence type="ECO:0000256" key="3">
    <source>
        <dbReference type="ARBA" id="ARBA00022801"/>
    </source>
</evidence>
<evidence type="ECO:0000259" key="4">
    <source>
        <dbReference type="PROSITE" id="PS50830"/>
    </source>
</evidence>
<accession>A0A1J1DQB9</accession>
<evidence type="ECO:0000256" key="2">
    <source>
        <dbReference type="ARBA" id="ARBA00022759"/>
    </source>
</evidence>
<dbReference type="PANTHER" id="PTHR12302">
    <property type="entry name" value="EBNA2 BINDING PROTEIN P100"/>
    <property type="match status" value="1"/>
</dbReference>
<dbReference type="SUPFAM" id="SSF50199">
    <property type="entry name" value="Staphylococcal nuclease"/>
    <property type="match status" value="1"/>
</dbReference>
<dbReference type="GO" id="GO:0016787">
    <property type="term" value="F:hydrolase activity"/>
    <property type="evidence" value="ECO:0007669"/>
    <property type="project" value="UniProtKB-KW"/>
</dbReference>
<dbReference type="Proteomes" id="UP000242645">
    <property type="component" value="Chromosome"/>
</dbReference>
<dbReference type="Gene3D" id="2.40.50.90">
    <property type="match status" value="1"/>
</dbReference>
<protein>
    <submittedName>
        <fullName evidence="5">Putative endonuclease</fullName>
    </submittedName>
</protein>
<dbReference type="InterPro" id="IPR016071">
    <property type="entry name" value="Staphylococal_nuclease_OB-fold"/>
</dbReference>
<feature type="domain" description="TNase-like" evidence="4">
    <location>
        <begin position="21"/>
        <end position="152"/>
    </location>
</feature>
<evidence type="ECO:0000313" key="6">
    <source>
        <dbReference type="Proteomes" id="UP000242645"/>
    </source>
</evidence>
<dbReference type="SMART" id="SM00318">
    <property type="entry name" value="SNc"/>
    <property type="match status" value="1"/>
</dbReference>
<organism evidence="5 6">
    <name type="scientific">Candidatus Desulfovibrio trichonymphae</name>
    <dbReference type="NCBI Taxonomy" id="1725232"/>
    <lineage>
        <taxon>Bacteria</taxon>
        <taxon>Pseudomonadati</taxon>
        <taxon>Thermodesulfobacteriota</taxon>
        <taxon>Desulfovibrionia</taxon>
        <taxon>Desulfovibrionales</taxon>
        <taxon>Desulfovibrionaceae</taxon>
        <taxon>Desulfovibrio</taxon>
    </lineage>
</organism>
<dbReference type="OrthoDB" id="4376109at2"/>
<evidence type="ECO:0000313" key="5">
    <source>
        <dbReference type="EMBL" id="BAV92015.1"/>
    </source>
</evidence>
<dbReference type="EMBL" id="AP017368">
    <property type="protein sequence ID" value="BAV92015.1"/>
    <property type="molecule type" value="Genomic_DNA"/>
</dbReference>
<dbReference type="KEGG" id="dtr:RSDT_0503"/>
<dbReference type="PANTHER" id="PTHR12302:SF3">
    <property type="entry name" value="SERINE_THREONINE-PROTEIN KINASE 31"/>
    <property type="match status" value="1"/>
</dbReference>
<dbReference type="InterPro" id="IPR035437">
    <property type="entry name" value="SNase_OB-fold_sf"/>
</dbReference>
<sequence length="215" mass="24155">MGKEAVRSPAIKALPGKQGIPHPEGVAAYCFDGDTLKLTDRRIVRIACIDAPEMAHGAARTQYYAREARQELIRLTKRHKVRLVAVENAPKDSHGRIVADVQREDGQSLSALMISRGCAYFYPHKNQNAAFQKKMLSLQQHAIAKRRGFWAHLLSLPLARGNYTGNRNSLRFFPADCPEVQHIKPRNKIYFGTLMDAFLAGYAPARTCLFWPTVP</sequence>
<dbReference type="AlphaFoldDB" id="A0A1J1DQB9"/>
<gene>
    <name evidence="5" type="ORF">RSDT_0503</name>
</gene>
<keyword evidence="2 5" id="KW-0255">Endonuclease</keyword>
<dbReference type="PROSITE" id="PS50830">
    <property type="entry name" value="TNASE_3"/>
    <property type="match status" value="1"/>
</dbReference>
<dbReference type="GO" id="GO:0004519">
    <property type="term" value="F:endonuclease activity"/>
    <property type="evidence" value="ECO:0007669"/>
    <property type="project" value="UniProtKB-KW"/>
</dbReference>
<dbReference type="Pfam" id="PF00565">
    <property type="entry name" value="SNase"/>
    <property type="match status" value="1"/>
</dbReference>
<evidence type="ECO:0000256" key="1">
    <source>
        <dbReference type="ARBA" id="ARBA00022722"/>
    </source>
</evidence>
<dbReference type="RefSeq" id="WP_096399537.1">
    <property type="nucleotide sequence ID" value="NZ_AP017368.1"/>
</dbReference>